<dbReference type="Proteomes" id="UP001595990">
    <property type="component" value="Unassembled WGS sequence"/>
</dbReference>
<sequence>MFDSRWRVTFQYCNRIWTYSFPPTLVTFRRSDAELWARMVLNNSDPEFASLPREAVRCLSVRYEQDVFCRERATAWAALNDCGAIRNEYTRHLLGPGDTPRDDAWRSELRHVHQSYRDRVIGHGRTREEILTGLDDSPADLDLRLYTSDGGVYWNDVFADIAKAAMSEWRFTPYGVLWIDNG</sequence>
<evidence type="ECO:0000313" key="1">
    <source>
        <dbReference type="EMBL" id="MFC4512281.1"/>
    </source>
</evidence>
<organism evidence="1 2">
    <name type="scientific">Streptomyces ehimensis</name>
    <dbReference type="NCBI Taxonomy" id="68195"/>
    <lineage>
        <taxon>Bacteria</taxon>
        <taxon>Bacillati</taxon>
        <taxon>Actinomycetota</taxon>
        <taxon>Actinomycetes</taxon>
        <taxon>Kitasatosporales</taxon>
        <taxon>Streptomycetaceae</taxon>
        <taxon>Streptomyces</taxon>
    </lineage>
</organism>
<reference evidence="2" key="1">
    <citation type="journal article" date="2019" name="Int. J. Syst. Evol. Microbiol.">
        <title>The Global Catalogue of Microorganisms (GCM) 10K type strain sequencing project: providing services to taxonomists for standard genome sequencing and annotation.</title>
        <authorList>
            <consortium name="The Broad Institute Genomics Platform"/>
            <consortium name="The Broad Institute Genome Sequencing Center for Infectious Disease"/>
            <person name="Wu L."/>
            <person name="Ma J."/>
        </authorList>
    </citation>
    <scope>NUCLEOTIDE SEQUENCE [LARGE SCALE GENOMIC DNA]</scope>
    <source>
        <strain evidence="2">CECT 8064</strain>
    </source>
</reference>
<comment type="caution">
    <text evidence="1">The sequence shown here is derived from an EMBL/GenBank/DDBJ whole genome shotgun (WGS) entry which is preliminary data.</text>
</comment>
<evidence type="ECO:0000313" key="2">
    <source>
        <dbReference type="Proteomes" id="UP001595990"/>
    </source>
</evidence>
<name>A0ABV9BBU8_9ACTN</name>
<protein>
    <submittedName>
        <fullName evidence="1">Uncharacterized protein</fullName>
    </submittedName>
</protein>
<proteinExistence type="predicted"/>
<gene>
    <name evidence="1" type="ORF">ACFPEN_04950</name>
</gene>
<accession>A0ABV9BBU8</accession>
<dbReference type="RefSeq" id="WP_417922357.1">
    <property type="nucleotide sequence ID" value="NZ_JBHSFS010000002.1"/>
</dbReference>
<dbReference type="EMBL" id="JBHSFS010000002">
    <property type="protein sequence ID" value="MFC4512281.1"/>
    <property type="molecule type" value="Genomic_DNA"/>
</dbReference>
<keyword evidence="2" id="KW-1185">Reference proteome</keyword>